<protein>
    <submittedName>
        <fullName evidence="2">Uncharacterized protein</fullName>
    </submittedName>
</protein>
<proteinExistence type="predicted"/>
<dbReference type="EMBL" id="JAWDJX010000032">
    <property type="protein sequence ID" value="KAK3050380.1"/>
    <property type="molecule type" value="Genomic_DNA"/>
</dbReference>
<evidence type="ECO:0000313" key="3">
    <source>
        <dbReference type="Proteomes" id="UP001271007"/>
    </source>
</evidence>
<accession>A0AAJ0DHQ2</accession>
<reference evidence="2" key="1">
    <citation type="submission" date="2023-04" db="EMBL/GenBank/DDBJ databases">
        <title>Black Yeasts Isolated from many extreme environments.</title>
        <authorList>
            <person name="Coleine C."/>
            <person name="Stajich J.E."/>
            <person name="Selbmann L."/>
        </authorList>
    </citation>
    <scope>NUCLEOTIDE SEQUENCE</scope>
    <source>
        <strain evidence="2">CCFEE 5312</strain>
    </source>
</reference>
<feature type="compositionally biased region" description="Basic and acidic residues" evidence="1">
    <location>
        <begin position="343"/>
        <end position="359"/>
    </location>
</feature>
<sequence length="377" mass="41311">MPRINRAPAPEDIALGAVLWLPPKHEVEAALRKTNNPDMGTSPVRIITHPGSDPSESFYDHPIMVVSRPANDPDRIHFVPLTTFGGKGLWKRYDEYLPIAPAPPNPRLTRGVDPTYQTLTLRDDLVMDKLGYVQISSVYSMQWRGATRYQAANALENQNATLNEDSLDLLLNHIVLRANYNHTKQYQPPVRTIVHEWVRPPVAIQHNLATPPFLVHGASGRTTLQLDQESTSISQCGARQIAAYQLAEQFVFVPEVVETNSNLTPPLLLPDAAGSHIGPQTVDPPVLAKASTPPPPETLTAPPSMAPSFQSLKALIRLLTGGPPHPSAKSPPPPSLKAPPISHDPKGMPPDERAKGPEKHDVELGLFGWLRKCLVKS</sequence>
<name>A0AAJ0DHQ2_9PEZI</name>
<organism evidence="2 3">
    <name type="scientific">Extremus antarcticus</name>
    <dbReference type="NCBI Taxonomy" id="702011"/>
    <lineage>
        <taxon>Eukaryota</taxon>
        <taxon>Fungi</taxon>
        <taxon>Dikarya</taxon>
        <taxon>Ascomycota</taxon>
        <taxon>Pezizomycotina</taxon>
        <taxon>Dothideomycetes</taxon>
        <taxon>Dothideomycetidae</taxon>
        <taxon>Mycosphaerellales</taxon>
        <taxon>Extremaceae</taxon>
        <taxon>Extremus</taxon>
    </lineage>
</organism>
<gene>
    <name evidence="2" type="ORF">LTR09_008291</name>
</gene>
<dbReference type="AlphaFoldDB" id="A0AAJ0DHQ2"/>
<feature type="region of interest" description="Disordered" evidence="1">
    <location>
        <begin position="319"/>
        <end position="359"/>
    </location>
</feature>
<dbReference type="PANTHER" id="PTHR37048">
    <property type="entry name" value="QUESTIONABLE PROTEIN"/>
    <property type="match status" value="1"/>
</dbReference>
<comment type="caution">
    <text evidence="2">The sequence shown here is derived from an EMBL/GenBank/DDBJ whole genome shotgun (WGS) entry which is preliminary data.</text>
</comment>
<dbReference type="Proteomes" id="UP001271007">
    <property type="component" value="Unassembled WGS sequence"/>
</dbReference>
<keyword evidence="3" id="KW-1185">Reference proteome</keyword>
<feature type="region of interest" description="Disordered" evidence="1">
    <location>
        <begin position="274"/>
        <end position="306"/>
    </location>
</feature>
<feature type="compositionally biased region" description="Pro residues" evidence="1">
    <location>
        <begin position="323"/>
        <end position="337"/>
    </location>
</feature>
<dbReference type="PANTHER" id="PTHR37048:SF2">
    <property type="entry name" value="QUESTIONABLE PROTEIN"/>
    <property type="match status" value="1"/>
</dbReference>
<evidence type="ECO:0000313" key="2">
    <source>
        <dbReference type="EMBL" id="KAK3050380.1"/>
    </source>
</evidence>
<evidence type="ECO:0000256" key="1">
    <source>
        <dbReference type="SAM" id="MobiDB-lite"/>
    </source>
</evidence>